<dbReference type="AlphaFoldDB" id="A0A077EQ53"/>
<dbReference type="InterPro" id="IPR000485">
    <property type="entry name" value="AsnC-type_HTH_dom"/>
</dbReference>
<dbReference type="GO" id="GO:0043565">
    <property type="term" value="F:sequence-specific DNA binding"/>
    <property type="evidence" value="ECO:0007669"/>
    <property type="project" value="InterPro"/>
</dbReference>
<protein>
    <submittedName>
        <fullName evidence="5">Transcriptional regulator, AsnC family</fullName>
    </submittedName>
</protein>
<dbReference type="PRINTS" id="PR00033">
    <property type="entry name" value="HTHASNC"/>
</dbReference>
<evidence type="ECO:0000313" key="5">
    <source>
        <dbReference type="EMBL" id="AIL47635.1"/>
    </source>
</evidence>
<dbReference type="GO" id="GO:0005829">
    <property type="term" value="C:cytosol"/>
    <property type="evidence" value="ECO:0007669"/>
    <property type="project" value="TreeGrafter"/>
</dbReference>
<dbReference type="InterPro" id="IPR019887">
    <property type="entry name" value="Tscrpt_reg_AsnC/Lrp_C"/>
</dbReference>
<keyword evidence="3" id="KW-0804">Transcription</keyword>
<dbReference type="CDD" id="cd00090">
    <property type="entry name" value="HTH_ARSR"/>
    <property type="match status" value="1"/>
</dbReference>
<dbReference type="Pfam" id="PF13412">
    <property type="entry name" value="HTH_24"/>
    <property type="match status" value="1"/>
</dbReference>
<dbReference type="InterPro" id="IPR036390">
    <property type="entry name" value="WH_DNA-bd_sf"/>
</dbReference>
<dbReference type="Pfam" id="PF01037">
    <property type="entry name" value="AsnC_trans_reg"/>
    <property type="match status" value="1"/>
</dbReference>
<dbReference type="GO" id="GO:0006355">
    <property type="term" value="P:regulation of DNA-templated transcription"/>
    <property type="evidence" value="ECO:0007669"/>
    <property type="project" value="UniProtKB-ARBA"/>
</dbReference>
<evidence type="ECO:0000259" key="4">
    <source>
        <dbReference type="PROSITE" id="PS50956"/>
    </source>
</evidence>
<dbReference type="SUPFAM" id="SSF46785">
    <property type="entry name" value="Winged helix' DNA-binding domain"/>
    <property type="match status" value="1"/>
</dbReference>
<proteinExistence type="predicted"/>
<dbReference type="RefSeq" id="WP_009086825.1">
    <property type="nucleotide sequence ID" value="NZ_CP007547.1"/>
</dbReference>
<evidence type="ECO:0000256" key="2">
    <source>
        <dbReference type="ARBA" id="ARBA00023125"/>
    </source>
</evidence>
<accession>A0A077EQ53</accession>
<dbReference type="Proteomes" id="UP000028933">
    <property type="component" value="Chromosome"/>
</dbReference>
<evidence type="ECO:0000256" key="1">
    <source>
        <dbReference type="ARBA" id="ARBA00023015"/>
    </source>
</evidence>
<dbReference type="PROSITE" id="PS50956">
    <property type="entry name" value="HTH_ASNC_2"/>
    <property type="match status" value="1"/>
</dbReference>
<keyword evidence="1" id="KW-0805">Transcription regulation</keyword>
<evidence type="ECO:0000256" key="3">
    <source>
        <dbReference type="ARBA" id="ARBA00023163"/>
    </source>
</evidence>
<reference evidence="5" key="1">
    <citation type="journal article" date="2013" name="Lancet">
        <title>First case of E anophelis outbreak in an intensive-care unit.</title>
        <authorList>
            <person name="Teo J."/>
            <person name="Tan S.Y."/>
            <person name="Tay M."/>
            <person name="Ding Y."/>
            <person name="Kjelleberg S."/>
            <person name="Givskov M."/>
            <person name="Lin R.T."/>
            <person name="Yang L."/>
        </authorList>
    </citation>
    <scope>NUCLEOTIDE SEQUENCE [LARGE SCALE GENOMIC DNA]</scope>
    <source>
        <strain evidence="5">NUHP1</strain>
    </source>
</reference>
<dbReference type="InterPro" id="IPR036388">
    <property type="entry name" value="WH-like_DNA-bd_sf"/>
</dbReference>
<dbReference type="EMBL" id="CP007547">
    <property type="protein sequence ID" value="AIL47635.1"/>
    <property type="molecule type" value="Genomic_DNA"/>
</dbReference>
<keyword evidence="2" id="KW-0238">DNA-binding</keyword>
<gene>
    <name evidence="5" type="ORF">BD94_3860</name>
</gene>
<dbReference type="PANTHER" id="PTHR30154:SF34">
    <property type="entry name" value="TRANSCRIPTIONAL REGULATOR AZLB"/>
    <property type="match status" value="1"/>
</dbReference>
<name>A0A077EQ53_9FLAO</name>
<dbReference type="GO" id="GO:0043200">
    <property type="term" value="P:response to amino acid"/>
    <property type="evidence" value="ECO:0007669"/>
    <property type="project" value="TreeGrafter"/>
</dbReference>
<dbReference type="Gene3D" id="3.30.70.920">
    <property type="match status" value="1"/>
</dbReference>
<dbReference type="GeneID" id="93134934"/>
<dbReference type="KEGG" id="eao:BD94_3860"/>
<dbReference type="eggNOG" id="COG1522">
    <property type="taxonomic scope" value="Bacteria"/>
</dbReference>
<dbReference type="InterPro" id="IPR019888">
    <property type="entry name" value="Tscrpt_reg_AsnC-like"/>
</dbReference>
<reference evidence="5" key="2">
    <citation type="journal article" date="2015" name="Genome Biol. Evol.">
        <title>Complete Genome Sequence and Transcriptomic Analysis of the Novel Pathogen Elizabethkingia anophelis in Response to Oxidative Stress.</title>
        <authorList>
            <person name="Li Y."/>
            <person name="Liu Y."/>
            <person name="Chew S.C."/>
            <person name="Tay M."/>
            <person name="Salido M.M."/>
            <person name="Teo J."/>
            <person name="Lauro F.M."/>
            <person name="Givskov M."/>
            <person name="Yang L."/>
        </authorList>
    </citation>
    <scope>NUCLEOTIDE SEQUENCE</scope>
    <source>
        <strain evidence="5">NUHP1</strain>
    </source>
</reference>
<organism evidence="5 6">
    <name type="scientific">Elizabethkingia anophelis NUHP1</name>
    <dbReference type="NCBI Taxonomy" id="1338011"/>
    <lineage>
        <taxon>Bacteria</taxon>
        <taxon>Pseudomonadati</taxon>
        <taxon>Bacteroidota</taxon>
        <taxon>Flavobacteriia</taxon>
        <taxon>Flavobacteriales</taxon>
        <taxon>Weeksellaceae</taxon>
        <taxon>Elizabethkingia</taxon>
    </lineage>
</organism>
<dbReference type="SMART" id="SM00344">
    <property type="entry name" value="HTH_ASNC"/>
    <property type="match status" value="1"/>
</dbReference>
<dbReference type="Gene3D" id="1.10.10.10">
    <property type="entry name" value="Winged helix-like DNA-binding domain superfamily/Winged helix DNA-binding domain"/>
    <property type="match status" value="1"/>
</dbReference>
<dbReference type="STRING" id="1338011.BD94_3860"/>
<sequence length="161" mass="18528">MKYNLDDKNRQILDILQQDAKLSVKEIASRIQLSFTPTYERIKNMEEAGIISKYVALVDRQRVGLKVAAYCNVTLKEQSKFALLKFEDAIKDIPEIIETISVSGNYDYMLKIVSTDIESYNKFIIDTISNLPNIGQYHSSIVMTEVKKETAFKIPHPEELY</sequence>
<dbReference type="InterPro" id="IPR011991">
    <property type="entry name" value="ArsR-like_HTH"/>
</dbReference>
<dbReference type="PANTHER" id="PTHR30154">
    <property type="entry name" value="LEUCINE-RESPONSIVE REGULATORY PROTEIN"/>
    <property type="match status" value="1"/>
</dbReference>
<feature type="domain" description="HTH asnC-type" evidence="4">
    <location>
        <begin position="5"/>
        <end position="66"/>
    </location>
</feature>
<dbReference type="SUPFAM" id="SSF54909">
    <property type="entry name" value="Dimeric alpha+beta barrel"/>
    <property type="match status" value="1"/>
</dbReference>
<dbReference type="HOGENOM" id="CLU_091233_0_0_10"/>
<evidence type="ECO:0000313" key="6">
    <source>
        <dbReference type="Proteomes" id="UP000028933"/>
    </source>
</evidence>
<dbReference type="InterPro" id="IPR011008">
    <property type="entry name" value="Dimeric_a/b-barrel"/>
</dbReference>